<dbReference type="Proteomes" id="UP000886520">
    <property type="component" value="Chromosome 11"/>
</dbReference>
<gene>
    <name evidence="2" type="ORF">GOP47_0011947</name>
</gene>
<name>A0A9D4UU44_ADICA</name>
<keyword evidence="3" id="KW-1185">Reference proteome</keyword>
<dbReference type="EMBL" id="JABFUD020000011">
    <property type="protein sequence ID" value="KAI5073934.1"/>
    <property type="molecule type" value="Genomic_DNA"/>
</dbReference>
<evidence type="ECO:0000313" key="2">
    <source>
        <dbReference type="EMBL" id="KAI5073934.1"/>
    </source>
</evidence>
<organism evidence="2 3">
    <name type="scientific">Adiantum capillus-veneris</name>
    <name type="common">Maidenhair fern</name>
    <dbReference type="NCBI Taxonomy" id="13818"/>
    <lineage>
        <taxon>Eukaryota</taxon>
        <taxon>Viridiplantae</taxon>
        <taxon>Streptophyta</taxon>
        <taxon>Embryophyta</taxon>
        <taxon>Tracheophyta</taxon>
        <taxon>Polypodiopsida</taxon>
        <taxon>Polypodiidae</taxon>
        <taxon>Polypodiales</taxon>
        <taxon>Pteridineae</taxon>
        <taxon>Pteridaceae</taxon>
        <taxon>Vittarioideae</taxon>
        <taxon>Adiantum</taxon>
    </lineage>
</organism>
<dbReference type="AlphaFoldDB" id="A0A9D4UU44"/>
<evidence type="ECO:0000313" key="3">
    <source>
        <dbReference type="Proteomes" id="UP000886520"/>
    </source>
</evidence>
<accession>A0A9D4UU44</accession>
<sequence>MSLTLLIISLLFSPPPPPPSQSPSDSATPSPPPSPPLQSPVSGLPSPAHSFSNQVAFKSILLLLLGVGVCSFVSIATTMKEAFDTFALPVEETLKNMNDLFPGFKSVLATVEQADIPTVSKAIKECDFPEVTSVLKQADIPGAIQILKEADLPGVAKVFKASDLPGLTEVLKDSDIPGLTKSVTHLIKSGINFKILGINIAKASAGKDSGSLTRVLLPVSEYTRFQNKLSDLQATVHGRQRYEEFYEKRK</sequence>
<comment type="caution">
    <text evidence="2">The sequence shown here is derived from an EMBL/GenBank/DDBJ whole genome shotgun (WGS) entry which is preliminary data.</text>
</comment>
<feature type="region of interest" description="Disordered" evidence="1">
    <location>
        <begin position="13"/>
        <end position="45"/>
    </location>
</feature>
<feature type="compositionally biased region" description="Pro residues" evidence="1">
    <location>
        <begin position="29"/>
        <end position="38"/>
    </location>
</feature>
<proteinExistence type="predicted"/>
<protein>
    <submittedName>
        <fullName evidence="2">Uncharacterized protein</fullName>
    </submittedName>
</protein>
<evidence type="ECO:0000256" key="1">
    <source>
        <dbReference type="SAM" id="MobiDB-lite"/>
    </source>
</evidence>
<reference evidence="2" key="1">
    <citation type="submission" date="2021-01" db="EMBL/GenBank/DDBJ databases">
        <title>Adiantum capillus-veneris genome.</title>
        <authorList>
            <person name="Fang Y."/>
            <person name="Liao Q."/>
        </authorList>
    </citation>
    <scope>NUCLEOTIDE SEQUENCE</scope>
    <source>
        <strain evidence="2">H3</strain>
        <tissue evidence="2">Leaf</tissue>
    </source>
</reference>